<keyword evidence="3" id="KW-1185">Reference proteome</keyword>
<sequence length="149" mass="16914">MDEKRDEWLYPAMKFHARFAFSRQRATSLGATGCRWAEDFAWWTEQIFRTVTHNGPGALQAARSPGGERSGQIRSTGQQRIRLELSNCGSKGANGGEIVFAEVKRRREEGKRAMEPKELPRTRTGIWRTRESRSGGGVSEFGAKNKRRQ</sequence>
<evidence type="ECO:0000313" key="3">
    <source>
        <dbReference type="Proteomes" id="UP001610563"/>
    </source>
</evidence>
<protein>
    <submittedName>
        <fullName evidence="2">Uncharacterized protein</fullName>
    </submittedName>
</protein>
<reference evidence="2 3" key="1">
    <citation type="submission" date="2024-07" db="EMBL/GenBank/DDBJ databases">
        <title>Section-level genome sequencing and comparative genomics of Aspergillus sections Usti and Cavernicolus.</title>
        <authorList>
            <consortium name="Lawrence Berkeley National Laboratory"/>
            <person name="Nybo J.L."/>
            <person name="Vesth T.C."/>
            <person name="Theobald S."/>
            <person name="Frisvad J.C."/>
            <person name="Larsen T.O."/>
            <person name="Kjaerboelling I."/>
            <person name="Rothschild-Mancinelli K."/>
            <person name="Lyhne E.K."/>
            <person name="Kogle M.E."/>
            <person name="Barry K."/>
            <person name="Clum A."/>
            <person name="Na H."/>
            <person name="Ledsgaard L."/>
            <person name="Lin J."/>
            <person name="Lipzen A."/>
            <person name="Kuo A."/>
            <person name="Riley R."/>
            <person name="Mondo S."/>
            <person name="Labutti K."/>
            <person name="Haridas S."/>
            <person name="Pangalinan J."/>
            <person name="Salamov A.A."/>
            <person name="Simmons B.A."/>
            <person name="Magnuson J.K."/>
            <person name="Chen J."/>
            <person name="Drula E."/>
            <person name="Henrissat B."/>
            <person name="Wiebenga A."/>
            <person name="Lubbers R.J."/>
            <person name="Gomes A.C."/>
            <person name="Makela M.R."/>
            <person name="Stajich J."/>
            <person name="Grigoriev I.V."/>
            <person name="Mortensen U.H."/>
            <person name="De Vries R.P."/>
            <person name="Baker S.E."/>
            <person name="Andersen M.R."/>
        </authorList>
    </citation>
    <scope>NUCLEOTIDE SEQUENCE [LARGE SCALE GENOMIC DNA]</scope>
    <source>
        <strain evidence="2 3">CBS 209.92</strain>
    </source>
</reference>
<name>A0ABR4GNC6_9EURO</name>
<proteinExistence type="predicted"/>
<feature type="compositionally biased region" description="Basic and acidic residues" evidence="1">
    <location>
        <begin position="107"/>
        <end position="121"/>
    </location>
</feature>
<organism evidence="2 3">
    <name type="scientific">Aspergillus keveii</name>
    <dbReference type="NCBI Taxonomy" id="714993"/>
    <lineage>
        <taxon>Eukaryota</taxon>
        <taxon>Fungi</taxon>
        <taxon>Dikarya</taxon>
        <taxon>Ascomycota</taxon>
        <taxon>Pezizomycotina</taxon>
        <taxon>Eurotiomycetes</taxon>
        <taxon>Eurotiomycetidae</taxon>
        <taxon>Eurotiales</taxon>
        <taxon>Aspergillaceae</taxon>
        <taxon>Aspergillus</taxon>
        <taxon>Aspergillus subgen. Nidulantes</taxon>
    </lineage>
</organism>
<evidence type="ECO:0000313" key="2">
    <source>
        <dbReference type="EMBL" id="KAL2800386.1"/>
    </source>
</evidence>
<dbReference type="Proteomes" id="UP001610563">
    <property type="component" value="Unassembled WGS sequence"/>
</dbReference>
<evidence type="ECO:0000256" key="1">
    <source>
        <dbReference type="SAM" id="MobiDB-lite"/>
    </source>
</evidence>
<feature type="region of interest" description="Disordered" evidence="1">
    <location>
        <begin position="56"/>
        <end position="78"/>
    </location>
</feature>
<accession>A0ABR4GNC6</accession>
<comment type="caution">
    <text evidence="2">The sequence shown here is derived from an EMBL/GenBank/DDBJ whole genome shotgun (WGS) entry which is preliminary data.</text>
</comment>
<gene>
    <name evidence="2" type="ORF">BJX66DRAFT_147755</name>
</gene>
<feature type="region of interest" description="Disordered" evidence="1">
    <location>
        <begin position="107"/>
        <end position="149"/>
    </location>
</feature>
<dbReference type="EMBL" id="JBFTWV010000003">
    <property type="protein sequence ID" value="KAL2800386.1"/>
    <property type="molecule type" value="Genomic_DNA"/>
</dbReference>